<dbReference type="InterPro" id="IPR052716">
    <property type="entry name" value="MOSC_domain"/>
</dbReference>
<dbReference type="Proteomes" id="UP001595998">
    <property type="component" value="Unassembled WGS sequence"/>
</dbReference>
<protein>
    <submittedName>
        <fullName evidence="3">MOSC domain-containing protein</fullName>
    </submittedName>
</protein>
<keyword evidence="4" id="KW-1185">Reference proteome</keyword>
<reference evidence="4" key="1">
    <citation type="journal article" date="2019" name="Int. J. Syst. Evol. Microbiol.">
        <title>The Global Catalogue of Microorganisms (GCM) 10K type strain sequencing project: providing services to taxonomists for standard genome sequencing and annotation.</title>
        <authorList>
            <consortium name="The Broad Institute Genomics Platform"/>
            <consortium name="The Broad Institute Genome Sequencing Center for Infectious Disease"/>
            <person name="Wu L."/>
            <person name="Ma J."/>
        </authorList>
    </citation>
    <scope>NUCLEOTIDE SEQUENCE [LARGE SCALE GENOMIC DNA]</scope>
    <source>
        <strain evidence="4">CCUG 56029</strain>
    </source>
</reference>
<dbReference type="InterPro" id="IPR011037">
    <property type="entry name" value="Pyrv_Knase-like_insert_dom_sf"/>
</dbReference>
<dbReference type="InterPro" id="IPR005302">
    <property type="entry name" value="MoCF_Sase_C"/>
</dbReference>
<gene>
    <name evidence="3" type="ORF">ACFOZ9_06330</name>
</gene>
<name>A0ABV8XJR4_9DEIO</name>
<dbReference type="SUPFAM" id="SSF50800">
    <property type="entry name" value="PK beta-barrel domain-like"/>
    <property type="match status" value="1"/>
</dbReference>
<dbReference type="EMBL" id="JBHSEH010000005">
    <property type="protein sequence ID" value="MFC4425824.1"/>
    <property type="molecule type" value="Genomic_DNA"/>
</dbReference>
<feature type="region of interest" description="Disordered" evidence="1">
    <location>
        <begin position="1"/>
        <end position="24"/>
    </location>
</feature>
<evidence type="ECO:0000259" key="2">
    <source>
        <dbReference type="PROSITE" id="PS51340"/>
    </source>
</evidence>
<organism evidence="3 4">
    <name type="scientific">Deinococcus navajonensis</name>
    <dbReference type="NCBI Taxonomy" id="309884"/>
    <lineage>
        <taxon>Bacteria</taxon>
        <taxon>Thermotogati</taxon>
        <taxon>Deinococcota</taxon>
        <taxon>Deinococci</taxon>
        <taxon>Deinococcales</taxon>
        <taxon>Deinococcaceae</taxon>
        <taxon>Deinococcus</taxon>
    </lineage>
</organism>
<dbReference type="PANTHER" id="PTHR36930">
    <property type="entry name" value="METAL-SULFUR CLUSTER BIOSYNTHESIS PROTEINS YUAD-RELATED"/>
    <property type="match status" value="1"/>
</dbReference>
<feature type="domain" description="MOSC" evidence="2">
    <location>
        <begin position="23"/>
        <end position="172"/>
    </location>
</feature>
<proteinExistence type="predicted"/>
<evidence type="ECO:0000256" key="1">
    <source>
        <dbReference type="SAM" id="MobiDB-lite"/>
    </source>
</evidence>
<dbReference type="Gene3D" id="2.40.33.20">
    <property type="entry name" value="PK beta-barrel domain-like"/>
    <property type="match status" value="1"/>
</dbReference>
<sequence>MAVGGRATVQSVGADPSHRFSKPPRTGIHLLADWGVEGDAHAGPTVKHRSRVRQDPTQPNLRQVHLIQGELLDELAAQGFQVLPGDLGENVLTRGLDLLGLPRGAQLQLGTEAVVELTGLRNPCAQIEAFAPGLLAAVLGHDEQGQLIRRAGVMGVVRRSGLVQPGDPLRVTLPPPPHLPLERV</sequence>
<dbReference type="RefSeq" id="WP_380037595.1">
    <property type="nucleotide sequence ID" value="NZ_JBHSEH010000005.1"/>
</dbReference>
<evidence type="ECO:0000313" key="4">
    <source>
        <dbReference type="Proteomes" id="UP001595998"/>
    </source>
</evidence>
<dbReference type="PROSITE" id="PS51340">
    <property type="entry name" value="MOSC"/>
    <property type="match status" value="1"/>
</dbReference>
<dbReference type="Pfam" id="PF03473">
    <property type="entry name" value="MOSC"/>
    <property type="match status" value="1"/>
</dbReference>
<evidence type="ECO:0000313" key="3">
    <source>
        <dbReference type="EMBL" id="MFC4425824.1"/>
    </source>
</evidence>
<accession>A0ABV8XJR4</accession>
<dbReference type="PANTHER" id="PTHR36930:SF1">
    <property type="entry name" value="MOSC DOMAIN-CONTAINING PROTEIN"/>
    <property type="match status" value="1"/>
</dbReference>
<comment type="caution">
    <text evidence="3">The sequence shown here is derived from an EMBL/GenBank/DDBJ whole genome shotgun (WGS) entry which is preliminary data.</text>
</comment>